<evidence type="ECO:0000256" key="1">
    <source>
        <dbReference type="SAM" id="Phobius"/>
    </source>
</evidence>
<reference evidence="2 3" key="1">
    <citation type="submission" date="2007-01" db="EMBL/GenBank/DDBJ databases">
        <title>Complete sequence of Psychromonas ingrahamii 37.</title>
        <authorList>
            <consortium name="US DOE Joint Genome Institute"/>
            <person name="Copeland A."/>
            <person name="Lucas S."/>
            <person name="Lapidus A."/>
            <person name="Barry K."/>
            <person name="Detter J.C."/>
            <person name="Glavina del Rio T."/>
            <person name="Hammon N."/>
            <person name="Israni S."/>
            <person name="Dalin E."/>
            <person name="Tice H."/>
            <person name="Pitluck S."/>
            <person name="Thompson L.S."/>
            <person name="Brettin T."/>
            <person name="Bruce D."/>
            <person name="Han C."/>
            <person name="Tapia R."/>
            <person name="Schmutz J."/>
            <person name="Larimer F."/>
            <person name="Land M."/>
            <person name="Hauser L."/>
            <person name="Kyrpides N."/>
            <person name="Ivanova N."/>
            <person name="Staley J."/>
            <person name="Richardson P."/>
        </authorList>
    </citation>
    <scope>NUCLEOTIDE SEQUENCE [LARGE SCALE GENOMIC DNA]</scope>
    <source>
        <strain evidence="2 3">37</strain>
    </source>
</reference>
<keyword evidence="1" id="KW-0812">Transmembrane</keyword>
<feature type="transmembrane region" description="Helical" evidence="1">
    <location>
        <begin position="127"/>
        <end position="149"/>
    </location>
</feature>
<keyword evidence="1" id="KW-1133">Transmembrane helix</keyword>
<gene>
    <name evidence="2" type="ordered locus">Ping_1764</name>
</gene>
<dbReference type="STRING" id="357804.Ping_1764"/>
<dbReference type="eggNOG" id="ENOG5032TYF">
    <property type="taxonomic scope" value="Bacteria"/>
</dbReference>
<accession>A1SVN2</accession>
<name>A1SVN2_PSYIN</name>
<proteinExistence type="predicted"/>
<dbReference type="EMBL" id="CP000510">
    <property type="protein sequence ID" value="ABM03547.1"/>
    <property type="molecule type" value="Genomic_DNA"/>
</dbReference>
<feature type="transmembrane region" description="Helical" evidence="1">
    <location>
        <begin position="258"/>
        <end position="281"/>
    </location>
</feature>
<evidence type="ECO:0000313" key="2">
    <source>
        <dbReference type="EMBL" id="ABM03547.1"/>
    </source>
</evidence>
<protein>
    <submittedName>
        <fullName evidence="2">Na+/H+ antiporter</fullName>
    </submittedName>
</protein>
<keyword evidence="1" id="KW-0472">Membrane</keyword>
<dbReference type="HOGENOM" id="CLU_059178_0_0_6"/>
<organism evidence="2 3">
    <name type="scientific">Psychromonas ingrahamii (strain DSM 17664 / CCUG 51855 / 37)</name>
    <dbReference type="NCBI Taxonomy" id="357804"/>
    <lineage>
        <taxon>Bacteria</taxon>
        <taxon>Pseudomonadati</taxon>
        <taxon>Pseudomonadota</taxon>
        <taxon>Gammaproteobacteria</taxon>
        <taxon>Alteromonadales</taxon>
        <taxon>Psychromonadaceae</taxon>
        <taxon>Psychromonas</taxon>
    </lineage>
</organism>
<keyword evidence="3" id="KW-1185">Reference proteome</keyword>
<feature type="transmembrane region" description="Helical" evidence="1">
    <location>
        <begin position="20"/>
        <end position="38"/>
    </location>
</feature>
<dbReference type="KEGG" id="pin:Ping_1764"/>
<sequence length="300" mass="33071">MLGKGPSYMNVVRKNSPKNWVMSTLIIILLGLGSTNTIDSIAENKLEASFSNALTTFAVVRGINAVISVVQGTEVAIEPGGVGVILTPGEILDPANDLIERFSWIVLAASTSLGAQIVLLKIGTTVLANYLVILSGSILLISIWTSILANSSWRNLLIKSAILVIFIRFLIPIVTLATEVVYSSILSPTYINSQEVLENVENDVQELQARDSSSVSDESEEGILSSIRRFYERTTNSMNISARYKEYDQKIAGASKHIINLIVVFIFQTLVFPLIFLWLAIRLFSLLINSNFWLQPTYNN</sequence>
<evidence type="ECO:0000313" key="3">
    <source>
        <dbReference type="Proteomes" id="UP000000639"/>
    </source>
</evidence>
<dbReference type="AlphaFoldDB" id="A1SVN2"/>
<dbReference type="Proteomes" id="UP000000639">
    <property type="component" value="Chromosome"/>
</dbReference>
<feature type="transmembrane region" description="Helical" evidence="1">
    <location>
        <begin position="102"/>
        <end position="120"/>
    </location>
</feature>
<feature type="transmembrane region" description="Helical" evidence="1">
    <location>
        <begin position="161"/>
        <end position="182"/>
    </location>
</feature>